<gene>
    <name evidence="2" type="ORF">OLMES_2574</name>
</gene>
<dbReference type="Proteomes" id="UP000196027">
    <property type="component" value="Chromosome"/>
</dbReference>
<accession>A0A1Y0IAX7</accession>
<name>A0A1Y0IAX7_9GAMM</name>
<keyword evidence="3" id="KW-1185">Reference proteome</keyword>
<dbReference type="InterPro" id="IPR026387">
    <property type="entry name" value="OMP_w_GlyGly"/>
</dbReference>
<evidence type="ECO:0000313" key="3">
    <source>
        <dbReference type="Proteomes" id="UP000196027"/>
    </source>
</evidence>
<dbReference type="PROSITE" id="PS51257">
    <property type="entry name" value="PROKAR_LIPOPROTEIN"/>
    <property type="match status" value="1"/>
</dbReference>
<organism evidence="2 3">
    <name type="scientific">Oleiphilus messinensis</name>
    <dbReference type="NCBI Taxonomy" id="141451"/>
    <lineage>
        <taxon>Bacteria</taxon>
        <taxon>Pseudomonadati</taxon>
        <taxon>Pseudomonadota</taxon>
        <taxon>Gammaproteobacteria</taxon>
        <taxon>Oceanospirillales</taxon>
        <taxon>Oleiphilaceae</taxon>
        <taxon>Oleiphilus</taxon>
    </lineage>
</organism>
<protein>
    <submittedName>
        <fullName evidence="2">Membrane or secreted protein</fullName>
    </submittedName>
</protein>
<evidence type="ECO:0000313" key="2">
    <source>
        <dbReference type="EMBL" id="ARU56625.1"/>
    </source>
</evidence>
<proteinExistence type="predicted"/>
<dbReference type="OrthoDB" id="6708408at2"/>
<dbReference type="KEGG" id="ome:OLMES_2574"/>
<dbReference type="RefSeq" id="WP_087461591.1">
    <property type="nucleotide sequence ID" value="NZ_CP021425.1"/>
</dbReference>
<evidence type="ECO:0000256" key="1">
    <source>
        <dbReference type="SAM" id="SignalP"/>
    </source>
</evidence>
<feature type="signal peptide" evidence="1">
    <location>
        <begin position="1"/>
        <end position="28"/>
    </location>
</feature>
<dbReference type="AlphaFoldDB" id="A0A1Y0IAX7"/>
<feature type="chain" id="PRO_5010985084" evidence="1">
    <location>
        <begin position="29"/>
        <end position="256"/>
    </location>
</feature>
<reference evidence="2 3" key="1">
    <citation type="submission" date="2017-05" db="EMBL/GenBank/DDBJ databases">
        <title>Genomic insights into alkan degradation activity of Oleiphilus messinensis.</title>
        <authorList>
            <person name="Kozyavkin S.A."/>
            <person name="Slesarev A.I."/>
            <person name="Golyshin P.N."/>
            <person name="Korzhenkov A."/>
            <person name="Golyshina O.N."/>
            <person name="Toshchakov S.V."/>
        </authorList>
    </citation>
    <scope>NUCLEOTIDE SEQUENCE [LARGE SCALE GENOMIC DNA]</scope>
    <source>
        <strain evidence="2 3">ME102</strain>
    </source>
</reference>
<dbReference type="NCBIfam" id="TIGR04219">
    <property type="entry name" value="OMP_w_GlyGly"/>
    <property type="match status" value="1"/>
</dbReference>
<sequence length="256" mass="27183">MVKQCGLFSGALMLVAGSCLFNPVTVSADTLGVGAGTMGWYYDTTGTIRSGGDPIDIADDLGIGDDLGLTIFAYLEHPIPVLPNGKLRYSDINLVDFGAVNTTLKNVDFDGNVSTDLDLSHADLILYYEVLDNVVSLDVGVQVKIFDGQLIIRQTDTAAGSSNTKIVKEEIDEFVPMLYGAAEIALPPSLAFGVEASAMSIGDNTLYDVSAKGSMRIAFLHAELGYRVLSADLDDVNDIAVDAELKGPYLSLGLVF</sequence>
<dbReference type="EMBL" id="CP021425">
    <property type="protein sequence ID" value="ARU56625.1"/>
    <property type="molecule type" value="Genomic_DNA"/>
</dbReference>
<keyword evidence="1" id="KW-0732">Signal</keyword>